<reference evidence="4 5" key="1">
    <citation type="journal article" date="2024" name="G3 (Bethesda)">
        <title>Genome assembly of Hibiscus sabdariffa L. provides insights into metabolisms of medicinal natural products.</title>
        <authorList>
            <person name="Kim T."/>
        </authorList>
    </citation>
    <scope>NUCLEOTIDE SEQUENCE [LARGE SCALE GENOMIC DNA]</scope>
    <source>
        <strain evidence="4">TK-2024</strain>
        <tissue evidence="4">Old leaves</tissue>
    </source>
</reference>
<keyword evidence="2" id="KW-0472">Membrane</keyword>
<comment type="caution">
    <text evidence="4">The sequence shown here is derived from an EMBL/GenBank/DDBJ whole genome shotgun (WGS) entry which is preliminary data.</text>
</comment>
<evidence type="ECO:0000313" key="4">
    <source>
        <dbReference type="EMBL" id="KAK8575604.1"/>
    </source>
</evidence>
<evidence type="ECO:0000256" key="1">
    <source>
        <dbReference type="ARBA" id="ARBA00022801"/>
    </source>
</evidence>
<keyword evidence="5" id="KW-1185">Reference proteome</keyword>
<dbReference type="PANTHER" id="PTHR46086:SF29">
    <property type="entry name" value="SUPERFAMILY PROTEIN, PUTATIVE ISOFORM 1-RELATED"/>
    <property type="match status" value="1"/>
</dbReference>
<dbReference type="InterPro" id="IPR002921">
    <property type="entry name" value="Fungal_lipase-type"/>
</dbReference>
<feature type="transmembrane region" description="Helical" evidence="2">
    <location>
        <begin position="96"/>
        <end position="117"/>
    </location>
</feature>
<keyword evidence="2" id="KW-0812">Transmembrane</keyword>
<name>A0ABR2FBJ7_9ROSI</name>
<evidence type="ECO:0000256" key="2">
    <source>
        <dbReference type="SAM" id="Phobius"/>
    </source>
</evidence>
<organism evidence="4 5">
    <name type="scientific">Hibiscus sabdariffa</name>
    <name type="common">roselle</name>
    <dbReference type="NCBI Taxonomy" id="183260"/>
    <lineage>
        <taxon>Eukaryota</taxon>
        <taxon>Viridiplantae</taxon>
        <taxon>Streptophyta</taxon>
        <taxon>Embryophyta</taxon>
        <taxon>Tracheophyta</taxon>
        <taxon>Spermatophyta</taxon>
        <taxon>Magnoliopsida</taxon>
        <taxon>eudicotyledons</taxon>
        <taxon>Gunneridae</taxon>
        <taxon>Pentapetalae</taxon>
        <taxon>rosids</taxon>
        <taxon>malvids</taxon>
        <taxon>Malvales</taxon>
        <taxon>Malvaceae</taxon>
        <taxon>Malvoideae</taxon>
        <taxon>Hibiscus</taxon>
    </lineage>
</organism>
<keyword evidence="2" id="KW-1133">Transmembrane helix</keyword>
<dbReference type="CDD" id="cd00519">
    <property type="entry name" value="Lipase_3"/>
    <property type="match status" value="1"/>
</dbReference>
<gene>
    <name evidence="4" type="ORF">V6N12_063275</name>
</gene>
<accession>A0ABR2FBJ7</accession>
<evidence type="ECO:0000313" key="5">
    <source>
        <dbReference type="Proteomes" id="UP001472677"/>
    </source>
</evidence>
<sequence length="277" mass="32059">MFRNKTTDHDTIVVCFRGTEPFNAKDWSTDVDLSWYEFRGIGRIHSGFLKALGMQKFHGWPESVLPGLRPRGAPLAYYDIRDTLRKYLREDPKTKFIVTGHSLGGALAALFPAILFYHDDQLLLERLQGVYTFGQPRVGNKEFASYMENNLQKKGIVFHRYVYCNDIVPRVPSSRMFKHFGTCVYYNSKYQAKIVEDVANENYFSISEFIPMRLNAMYEVMRSFTMRIKYGPDYVEGWLMFGARLLMGMLVPGAVNHCARDYVNSTRLAKPDEVSFL</sequence>
<dbReference type="InterPro" id="IPR029058">
    <property type="entry name" value="AB_hydrolase_fold"/>
</dbReference>
<keyword evidence="1" id="KW-0378">Hydrolase</keyword>
<dbReference type="PANTHER" id="PTHR46086">
    <property type="entry name" value="ALPHA/BETA-HYDROLASES SUPERFAMILY PROTEIN"/>
    <property type="match status" value="1"/>
</dbReference>
<dbReference type="Proteomes" id="UP001472677">
    <property type="component" value="Unassembled WGS sequence"/>
</dbReference>
<proteinExistence type="predicted"/>
<evidence type="ECO:0000259" key="3">
    <source>
        <dbReference type="Pfam" id="PF01764"/>
    </source>
</evidence>
<dbReference type="InterPro" id="IPR044819">
    <property type="entry name" value="OBL-like"/>
</dbReference>
<feature type="domain" description="Fungal lipase-type" evidence="3">
    <location>
        <begin position="13"/>
        <end position="174"/>
    </location>
</feature>
<dbReference type="Pfam" id="PF01764">
    <property type="entry name" value="Lipase_3"/>
    <property type="match status" value="1"/>
</dbReference>
<dbReference type="EMBL" id="JBBPBM010000007">
    <property type="protein sequence ID" value="KAK8575604.1"/>
    <property type="molecule type" value="Genomic_DNA"/>
</dbReference>
<protein>
    <recommendedName>
        <fullName evidence="3">Fungal lipase-type domain-containing protein</fullName>
    </recommendedName>
</protein>
<dbReference type="Gene3D" id="3.40.50.1820">
    <property type="entry name" value="alpha/beta hydrolase"/>
    <property type="match status" value="1"/>
</dbReference>
<dbReference type="SUPFAM" id="SSF53474">
    <property type="entry name" value="alpha/beta-Hydrolases"/>
    <property type="match status" value="1"/>
</dbReference>